<comment type="similarity">
    <text evidence="3">Belongs to the polysaccharide deacetylase family.</text>
</comment>
<keyword evidence="5" id="KW-0732">Signal</keyword>
<evidence type="ECO:0000256" key="1">
    <source>
        <dbReference type="ARBA" id="ARBA00003236"/>
    </source>
</evidence>
<reference evidence="9" key="1">
    <citation type="journal article" date="2019" name="Int. J. Syst. Evol. Microbiol.">
        <title>The Global Catalogue of Microorganisms (GCM) 10K type strain sequencing project: providing services to taxonomists for standard genome sequencing and annotation.</title>
        <authorList>
            <consortium name="The Broad Institute Genomics Platform"/>
            <consortium name="The Broad Institute Genome Sequencing Center for Infectious Disease"/>
            <person name="Wu L."/>
            <person name="Ma J."/>
        </authorList>
    </citation>
    <scope>NUCLEOTIDE SEQUENCE [LARGE SCALE GENOMIC DNA]</scope>
    <source>
        <strain evidence="9">JCM 16603</strain>
    </source>
</reference>
<dbReference type="CDD" id="cd10918">
    <property type="entry name" value="CE4_NodB_like_5s_6s"/>
    <property type="match status" value="1"/>
</dbReference>
<dbReference type="InterPro" id="IPR051398">
    <property type="entry name" value="Polysacch_Deacetylase"/>
</dbReference>
<protein>
    <recommendedName>
        <fullName evidence="4">Chitooligosaccharide deacetylase</fullName>
    </recommendedName>
    <alternativeName>
        <fullName evidence="6">Nodulation protein B</fullName>
    </alternativeName>
</protein>
<evidence type="ECO:0000313" key="9">
    <source>
        <dbReference type="Proteomes" id="UP001501310"/>
    </source>
</evidence>
<evidence type="ECO:0000313" key="8">
    <source>
        <dbReference type="EMBL" id="GAA4001160.1"/>
    </source>
</evidence>
<organism evidence="8 9">
    <name type="scientific">Sphingomonas humi</name>
    <dbReference type="NCBI Taxonomy" id="335630"/>
    <lineage>
        <taxon>Bacteria</taxon>
        <taxon>Pseudomonadati</taxon>
        <taxon>Pseudomonadota</taxon>
        <taxon>Alphaproteobacteria</taxon>
        <taxon>Sphingomonadales</taxon>
        <taxon>Sphingomonadaceae</taxon>
        <taxon>Sphingomonas</taxon>
    </lineage>
</organism>
<feature type="domain" description="NodB homology" evidence="7">
    <location>
        <begin position="89"/>
        <end position="334"/>
    </location>
</feature>
<comment type="function">
    <text evidence="1">Is involved in generating a small heat-stable compound (Nod), an acylated oligomer of N-acetylglucosamine, that stimulates mitosis in various plant protoplasts.</text>
</comment>
<dbReference type="Pfam" id="PF01522">
    <property type="entry name" value="Polysacc_deac_1"/>
    <property type="match status" value="1"/>
</dbReference>
<evidence type="ECO:0000256" key="5">
    <source>
        <dbReference type="ARBA" id="ARBA00022729"/>
    </source>
</evidence>
<name>A0ABP7RRC6_9SPHN</name>
<dbReference type="InterPro" id="IPR011330">
    <property type="entry name" value="Glyco_hydro/deAcase_b/a-brl"/>
</dbReference>
<keyword evidence="9" id="KW-1185">Reference proteome</keyword>
<dbReference type="InterPro" id="IPR002509">
    <property type="entry name" value="NODB_dom"/>
</dbReference>
<comment type="subcellular location">
    <subcellularLocation>
        <location evidence="2">Secreted</location>
    </subcellularLocation>
</comment>
<dbReference type="RefSeq" id="WP_344709061.1">
    <property type="nucleotide sequence ID" value="NZ_BAAAZD010000001.1"/>
</dbReference>
<comment type="caution">
    <text evidence="8">The sequence shown here is derived from an EMBL/GenBank/DDBJ whole genome shotgun (WGS) entry which is preliminary data.</text>
</comment>
<evidence type="ECO:0000256" key="2">
    <source>
        <dbReference type="ARBA" id="ARBA00004613"/>
    </source>
</evidence>
<evidence type="ECO:0000256" key="3">
    <source>
        <dbReference type="ARBA" id="ARBA00010973"/>
    </source>
</evidence>
<evidence type="ECO:0000259" key="7">
    <source>
        <dbReference type="PROSITE" id="PS51677"/>
    </source>
</evidence>
<accession>A0ABP7RRC6</accession>
<gene>
    <name evidence="8" type="ORF">GCM10022211_09940</name>
</gene>
<dbReference type="Proteomes" id="UP001501310">
    <property type="component" value="Unassembled WGS sequence"/>
</dbReference>
<dbReference type="PANTHER" id="PTHR34216:SF3">
    <property type="entry name" value="POLY-BETA-1,6-N-ACETYL-D-GLUCOSAMINE N-DEACETYLASE"/>
    <property type="match status" value="1"/>
</dbReference>
<dbReference type="EMBL" id="BAAAZD010000001">
    <property type="protein sequence ID" value="GAA4001160.1"/>
    <property type="molecule type" value="Genomic_DNA"/>
</dbReference>
<dbReference type="Gene3D" id="3.20.20.370">
    <property type="entry name" value="Glycoside hydrolase/deacetylase"/>
    <property type="match status" value="1"/>
</dbReference>
<evidence type="ECO:0000256" key="4">
    <source>
        <dbReference type="ARBA" id="ARBA00020071"/>
    </source>
</evidence>
<dbReference type="PROSITE" id="PS51677">
    <property type="entry name" value="NODB"/>
    <property type="match status" value="1"/>
</dbReference>
<evidence type="ECO:0000256" key="6">
    <source>
        <dbReference type="ARBA" id="ARBA00032976"/>
    </source>
</evidence>
<proteinExistence type="inferred from homology"/>
<sequence>MAGRILTLGLTWIGLLLFYLGAGPLVRRIGRRNPKILLYHDCAPAEDSFTAGLDCTTPPGQFAAHLDYLKRHHRVVDVDVIARGEAPEGAVAITFDDGYRSVFGHAFPLLAERGFTARTYLISDVLDNAGLVWVNELNHALRTRPDVTVPLLDEYFPGCPADPSTAIDHCRVNFGAEAMDNLLGRLRASLGYDPAEVAAEARLYMRWSEIEQMLGAGMTFGNHTRTHPNLERLSPAEQQREIAGAQEVLAARLPCHSLAYPFGHHSAETAEIARKLGLGSVVEVGGGNRPVDPLALGRVHLSDQSVAGLFARMEVVEPIKAALRRRLRKPAIAA</sequence>
<dbReference type="SUPFAM" id="SSF88713">
    <property type="entry name" value="Glycoside hydrolase/deacetylase"/>
    <property type="match status" value="1"/>
</dbReference>
<dbReference type="PANTHER" id="PTHR34216">
    <property type="match status" value="1"/>
</dbReference>